<evidence type="ECO:0008006" key="4">
    <source>
        <dbReference type="Google" id="ProtNLM"/>
    </source>
</evidence>
<dbReference type="Pfam" id="PF13772">
    <property type="entry name" value="AIG2_2"/>
    <property type="match status" value="1"/>
</dbReference>
<dbReference type="InterPro" id="IPR036568">
    <property type="entry name" value="GGCT-like_sf"/>
</dbReference>
<organism evidence="3">
    <name type="scientific">uncultured Desulfovibrio sp</name>
    <dbReference type="NCBI Taxonomy" id="167968"/>
    <lineage>
        <taxon>Bacteria</taxon>
        <taxon>Pseudomonadati</taxon>
        <taxon>Thermodesulfobacteriota</taxon>
        <taxon>Desulfovibrionia</taxon>
        <taxon>Desulfovibrionales</taxon>
        <taxon>Desulfovibrionaceae</taxon>
        <taxon>Desulfovibrio</taxon>
        <taxon>environmental samples</taxon>
    </lineage>
</organism>
<dbReference type="SUPFAM" id="SSF110857">
    <property type="entry name" value="Gamma-glutamyl cyclotransferase-like"/>
    <property type="match status" value="1"/>
</dbReference>
<protein>
    <recommendedName>
        <fullName evidence="4">AIG2 family protein</fullName>
    </recommendedName>
</protein>
<reference evidence="3" key="1">
    <citation type="submission" date="2016-08" db="EMBL/GenBank/DDBJ databases">
        <authorList>
            <person name="Seilhamer J.J."/>
        </authorList>
    </citation>
    <scope>NUCLEOTIDE SEQUENCE</scope>
    <source>
        <strain evidence="3">86-1</strain>
    </source>
</reference>
<dbReference type="InterPro" id="IPR013024">
    <property type="entry name" value="GGCT-like"/>
</dbReference>
<feature type="binding site" evidence="2">
    <location>
        <begin position="18"/>
        <end position="23"/>
    </location>
    <ligand>
        <name>substrate</name>
    </ligand>
</feature>
<dbReference type="InterPro" id="IPR017939">
    <property type="entry name" value="G-Glutamylcylcotransferase"/>
</dbReference>
<proteinExistence type="predicted"/>
<evidence type="ECO:0000256" key="1">
    <source>
        <dbReference type="ARBA" id="ARBA00023239"/>
    </source>
</evidence>
<dbReference type="AlphaFoldDB" id="A0A212L1T3"/>
<dbReference type="Gene3D" id="3.10.490.10">
    <property type="entry name" value="Gamma-glutamyl cyclotransferase-like"/>
    <property type="match status" value="1"/>
</dbReference>
<sequence length="192" mass="21277">MDITASFDRYGRKDRQYYFAYGSNMHPAQISTRCAAPRAVCTACLADHKLAFHGRNRVWDGGMATVVPAQGREVWGVLYELGFGDSLSLDLWCSARLDGGGAYFHYPVLVRDGAGEEHAAVLYKKDVLGTPVPPSSEHMAFILEAARMRSLPPRYLQILEKMESTPARYDVPREAKQLHGVLVEATCHECAG</sequence>
<gene>
    <name evidence="3" type="ORF">KL86DES1_20025</name>
</gene>
<evidence type="ECO:0000256" key="2">
    <source>
        <dbReference type="PIRSR" id="PIRSR617939-2"/>
    </source>
</evidence>
<dbReference type="PANTHER" id="PTHR12935">
    <property type="entry name" value="GAMMA-GLUTAMYLCYCLOTRANSFERASE"/>
    <property type="match status" value="1"/>
</dbReference>
<dbReference type="EMBL" id="FMJC01000002">
    <property type="protein sequence ID" value="SCM71521.1"/>
    <property type="molecule type" value="Genomic_DNA"/>
</dbReference>
<dbReference type="RefSeq" id="WP_179979781.1">
    <property type="nucleotide sequence ID" value="NZ_LT608333.1"/>
</dbReference>
<accession>A0A212L1T3</accession>
<dbReference type="GO" id="GO:0003839">
    <property type="term" value="F:gamma-glutamylcyclotransferase activity"/>
    <property type="evidence" value="ECO:0007669"/>
    <property type="project" value="InterPro"/>
</dbReference>
<dbReference type="CDD" id="cd06661">
    <property type="entry name" value="GGCT_like"/>
    <property type="match status" value="1"/>
</dbReference>
<dbReference type="PANTHER" id="PTHR12935:SF0">
    <property type="entry name" value="GAMMA-GLUTAMYLCYCLOTRANSFERASE"/>
    <property type="match status" value="1"/>
</dbReference>
<name>A0A212L1T3_9BACT</name>
<keyword evidence="1" id="KW-0456">Lyase</keyword>
<evidence type="ECO:0000313" key="3">
    <source>
        <dbReference type="EMBL" id="SCM71521.1"/>
    </source>
</evidence>